<dbReference type="AlphaFoldDB" id="A0A0E9PBX0"/>
<proteinExistence type="predicted"/>
<protein>
    <submittedName>
        <fullName evidence="1">Uncharacterized protein</fullName>
    </submittedName>
</protein>
<evidence type="ECO:0000313" key="1">
    <source>
        <dbReference type="EMBL" id="JAH01540.1"/>
    </source>
</evidence>
<reference evidence="1" key="2">
    <citation type="journal article" date="2015" name="Fish Shellfish Immunol.">
        <title>Early steps in the European eel (Anguilla anguilla)-Vibrio vulnificus interaction in the gills: Role of the RtxA13 toxin.</title>
        <authorList>
            <person name="Callol A."/>
            <person name="Pajuelo D."/>
            <person name="Ebbesson L."/>
            <person name="Teles M."/>
            <person name="MacKenzie S."/>
            <person name="Amaro C."/>
        </authorList>
    </citation>
    <scope>NUCLEOTIDE SEQUENCE</scope>
</reference>
<sequence>MVFFKPSAFAFFYSVHCGFLRFHKLSCNY</sequence>
<organism evidence="1">
    <name type="scientific">Anguilla anguilla</name>
    <name type="common">European freshwater eel</name>
    <name type="synonym">Muraena anguilla</name>
    <dbReference type="NCBI Taxonomy" id="7936"/>
    <lineage>
        <taxon>Eukaryota</taxon>
        <taxon>Metazoa</taxon>
        <taxon>Chordata</taxon>
        <taxon>Craniata</taxon>
        <taxon>Vertebrata</taxon>
        <taxon>Euteleostomi</taxon>
        <taxon>Actinopterygii</taxon>
        <taxon>Neopterygii</taxon>
        <taxon>Teleostei</taxon>
        <taxon>Anguilliformes</taxon>
        <taxon>Anguillidae</taxon>
        <taxon>Anguilla</taxon>
    </lineage>
</organism>
<name>A0A0E9PBX0_ANGAN</name>
<reference evidence="1" key="1">
    <citation type="submission" date="2014-11" db="EMBL/GenBank/DDBJ databases">
        <authorList>
            <person name="Amaro Gonzalez C."/>
        </authorList>
    </citation>
    <scope>NUCLEOTIDE SEQUENCE</scope>
</reference>
<accession>A0A0E9PBX0</accession>
<dbReference type="EMBL" id="GBXM01107037">
    <property type="protein sequence ID" value="JAH01540.1"/>
    <property type="molecule type" value="Transcribed_RNA"/>
</dbReference>